<dbReference type="AlphaFoldDB" id="A0A3Q3FF36"/>
<keyword evidence="4" id="KW-1185">Reference proteome</keyword>
<organism evidence="3 4">
    <name type="scientific">Labrus bergylta</name>
    <name type="common">ballan wrasse</name>
    <dbReference type="NCBI Taxonomy" id="56723"/>
    <lineage>
        <taxon>Eukaryota</taxon>
        <taxon>Metazoa</taxon>
        <taxon>Chordata</taxon>
        <taxon>Craniata</taxon>
        <taxon>Vertebrata</taxon>
        <taxon>Euteleostomi</taxon>
        <taxon>Actinopterygii</taxon>
        <taxon>Neopterygii</taxon>
        <taxon>Teleostei</taxon>
        <taxon>Neoteleostei</taxon>
        <taxon>Acanthomorphata</taxon>
        <taxon>Eupercaria</taxon>
        <taxon>Labriformes</taxon>
        <taxon>Labridae</taxon>
        <taxon>Labrus</taxon>
    </lineage>
</organism>
<evidence type="ECO:0000256" key="1">
    <source>
        <dbReference type="ARBA" id="ARBA00023157"/>
    </source>
</evidence>
<evidence type="ECO:0000313" key="3">
    <source>
        <dbReference type="Ensembl" id="ENSLBEP00000018781.1"/>
    </source>
</evidence>
<dbReference type="PANTHER" id="PTHR45784">
    <property type="entry name" value="C-TYPE LECTIN DOMAIN FAMILY 20 MEMBER A-RELATED"/>
    <property type="match status" value="1"/>
</dbReference>
<dbReference type="PANTHER" id="PTHR45784:SF3">
    <property type="entry name" value="C-TYPE LECTIN DOMAIN FAMILY 4 MEMBER K-LIKE-RELATED"/>
    <property type="match status" value="1"/>
</dbReference>
<proteinExistence type="predicted"/>
<dbReference type="PROSITE" id="PS00615">
    <property type="entry name" value="C_TYPE_LECTIN_1"/>
    <property type="match status" value="1"/>
</dbReference>
<dbReference type="InterPro" id="IPR001304">
    <property type="entry name" value="C-type_lectin-like"/>
</dbReference>
<dbReference type="PROSITE" id="PS50041">
    <property type="entry name" value="C_TYPE_LECTIN_2"/>
    <property type="match status" value="1"/>
</dbReference>
<dbReference type="InterPro" id="IPR016187">
    <property type="entry name" value="CTDL_fold"/>
</dbReference>
<evidence type="ECO:0000313" key="4">
    <source>
        <dbReference type="Proteomes" id="UP000261660"/>
    </source>
</evidence>
<dbReference type="Gene3D" id="3.10.100.10">
    <property type="entry name" value="Mannose-Binding Protein A, subunit A"/>
    <property type="match status" value="1"/>
</dbReference>
<dbReference type="Ensembl" id="ENSLBET00000019810.1">
    <property type="protein sequence ID" value="ENSLBEP00000018781.1"/>
    <property type="gene ID" value="ENSLBEG00000014436.1"/>
</dbReference>
<dbReference type="STRING" id="56723.ENSLBEP00000018781"/>
<keyword evidence="1" id="KW-1015">Disulfide bond</keyword>
<sequence>MLYRAQFTQVKLLVCVSIPASKTGGLKTYVHISTPLSWPDARDYCRENYKDLALIESEDENTNAYQAKNSSSTAWIGLYRVPWTWSDNSSSSFTNWRGGEPNGRNEYCVVETPEHLWVDVPCATEFSFICQEEYEYNLWALHS</sequence>
<dbReference type="Proteomes" id="UP000261660">
    <property type="component" value="Unplaced"/>
</dbReference>
<feature type="domain" description="C-type lectin" evidence="2">
    <location>
        <begin position="24"/>
        <end position="131"/>
    </location>
</feature>
<dbReference type="Pfam" id="PF00059">
    <property type="entry name" value="Lectin_C"/>
    <property type="match status" value="1"/>
</dbReference>
<accession>A0A3Q3FF36</accession>
<reference evidence="3" key="1">
    <citation type="submission" date="2025-05" db="UniProtKB">
        <authorList>
            <consortium name="Ensembl"/>
        </authorList>
    </citation>
    <scope>IDENTIFICATION</scope>
</reference>
<dbReference type="GeneTree" id="ENSGT00940000163911"/>
<name>A0A3Q3FF36_9LABR</name>
<dbReference type="InterPro" id="IPR016186">
    <property type="entry name" value="C-type_lectin-like/link_sf"/>
</dbReference>
<dbReference type="CDD" id="cd00037">
    <property type="entry name" value="CLECT"/>
    <property type="match status" value="1"/>
</dbReference>
<protein>
    <recommendedName>
        <fullName evidence="2">C-type lectin domain-containing protein</fullName>
    </recommendedName>
</protein>
<dbReference type="SUPFAM" id="SSF56436">
    <property type="entry name" value="C-type lectin-like"/>
    <property type="match status" value="1"/>
</dbReference>
<dbReference type="SMART" id="SM00034">
    <property type="entry name" value="CLECT"/>
    <property type="match status" value="1"/>
</dbReference>
<dbReference type="Ensembl" id="ENSLBET00000020480.1">
    <property type="protein sequence ID" value="ENSLBEP00000019429.1"/>
    <property type="gene ID" value="ENSLBEG00000014916.1"/>
</dbReference>
<evidence type="ECO:0000259" key="2">
    <source>
        <dbReference type="PROSITE" id="PS50041"/>
    </source>
</evidence>
<dbReference type="InterPro" id="IPR018378">
    <property type="entry name" value="C-type_lectin_CS"/>
</dbReference>